<accession>A0A540VTZ9</accession>
<dbReference type="InterPro" id="IPR013839">
    <property type="entry name" value="DNAligase_adenylation"/>
</dbReference>
<evidence type="ECO:0000256" key="6">
    <source>
        <dbReference type="ARBA" id="ARBA00022723"/>
    </source>
</evidence>
<comment type="caution">
    <text evidence="14">Lacks conserved residue(s) required for the propagation of feature annotation.</text>
</comment>
<name>A0A540VTZ9_9GAMM</name>
<comment type="similarity">
    <text evidence="13 14">Belongs to the NAD-dependent DNA ligase family. LigA subfamily.</text>
</comment>
<dbReference type="InterPro" id="IPR003583">
    <property type="entry name" value="Hlx-hairpin-Hlx_DNA-bd_motif"/>
</dbReference>
<dbReference type="Pfam" id="PF00533">
    <property type="entry name" value="BRCT"/>
    <property type="match status" value="1"/>
</dbReference>
<keyword evidence="7 14" id="KW-0227">DNA damage</keyword>
<dbReference type="AlphaFoldDB" id="A0A540VTZ9"/>
<dbReference type="EC" id="6.5.1.2" evidence="2 14"/>
<evidence type="ECO:0000313" key="19">
    <source>
        <dbReference type="Proteomes" id="UP000315400"/>
    </source>
</evidence>
<dbReference type="SMART" id="SM00532">
    <property type="entry name" value="LIGANc"/>
    <property type="match status" value="1"/>
</dbReference>
<evidence type="ECO:0000256" key="12">
    <source>
        <dbReference type="ARBA" id="ARBA00034005"/>
    </source>
</evidence>
<dbReference type="InterPro" id="IPR033136">
    <property type="entry name" value="DNA_ligase_CS"/>
</dbReference>
<dbReference type="PROSITE" id="PS50172">
    <property type="entry name" value="BRCT"/>
    <property type="match status" value="1"/>
</dbReference>
<feature type="binding site" evidence="14">
    <location>
        <position position="139"/>
    </location>
    <ligand>
        <name>NAD(+)</name>
        <dbReference type="ChEBI" id="CHEBI:57540"/>
    </ligand>
</feature>
<dbReference type="Pfam" id="PF03119">
    <property type="entry name" value="DNA_ligase_ZBD"/>
    <property type="match status" value="1"/>
</dbReference>
<feature type="domain" description="BRCT" evidence="17">
    <location>
        <begin position="596"/>
        <end position="673"/>
    </location>
</feature>
<organism evidence="18 19">
    <name type="scientific">Spiribacter salinus</name>
    <dbReference type="NCBI Taxonomy" id="1335746"/>
    <lineage>
        <taxon>Bacteria</taxon>
        <taxon>Pseudomonadati</taxon>
        <taxon>Pseudomonadota</taxon>
        <taxon>Gammaproteobacteria</taxon>
        <taxon>Chromatiales</taxon>
        <taxon>Ectothiorhodospiraceae</taxon>
        <taxon>Spiribacter</taxon>
    </lineage>
</organism>
<feature type="binding site" evidence="14">
    <location>
        <position position="434"/>
    </location>
    <ligand>
        <name>Zn(2+)</name>
        <dbReference type="ChEBI" id="CHEBI:29105"/>
    </ligand>
</feature>
<evidence type="ECO:0000256" key="14">
    <source>
        <dbReference type="HAMAP-Rule" id="MF_01588"/>
    </source>
</evidence>
<dbReference type="SUPFAM" id="SSF56091">
    <property type="entry name" value="DNA ligase/mRNA capping enzyme, catalytic domain"/>
    <property type="match status" value="1"/>
</dbReference>
<dbReference type="Proteomes" id="UP000315400">
    <property type="component" value="Unassembled WGS sequence"/>
</dbReference>
<dbReference type="PROSITE" id="PS01055">
    <property type="entry name" value="DNA_LIGASE_N1"/>
    <property type="match status" value="1"/>
</dbReference>
<dbReference type="Pfam" id="PF01653">
    <property type="entry name" value="DNA_ligase_aden"/>
    <property type="match status" value="1"/>
</dbReference>
<evidence type="ECO:0000259" key="17">
    <source>
        <dbReference type="PROSITE" id="PS50172"/>
    </source>
</evidence>
<evidence type="ECO:0000256" key="11">
    <source>
        <dbReference type="ARBA" id="ARBA00023204"/>
    </source>
</evidence>
<gene>
    <name evidence="14 18" type="primary">ligA</name>
    <name evidence="18" type="ORF">FKY71_04510</name>
</gene>
<evidence type="ECO:0000256" key="5">
    <source>
        <dbReference type="ARBA" id="ARBA00022705"/>
    </source>
</evidence>
<dbReference type="GO" id="GO:0006281">
    <property type="term" value="P:DNA repair"/>
    <property type="evidence" value="ECO:0007669"/>
    <property type="project" value="UniProtKB-KW"/>
</dbReference>
<keyword evidence="10 14" id="KW-0520">NAD</keyword>
<evidence type="ECO:0000256" key="1">
    <source>
        <dbReference type="ARBA" id="ARBA00004067"/>
    </source>
</evidence>
<keyword evidence="4 14" id="KW-0436">Ligase</keyword>
<dbReference type="InterPro" id="IPR041663">
    <property type="entry name" value="DisA/LigA_HHH"/>
</dbReference>
<dbReference type="Gene3D" id="1.10.150.20">
    <property type="entry name" value="5' to 3' exonuclease, C-terminal subdomain"/>
    <property type="match status" value="2"/>
</dbReference>
<dbReference type="EMBL" id="VIFK01000019">
    <property type="protein sequence ID" value="TQF00235.1"/>
    <property type="molecule type" value="Genomic_DNA"/>
</dbReference>
<dbReference type="NCBIfam" id="TIGR00575">
    <property type="entry name" value="dnlj"/>
    <property type="match status" value="1"/>
</dbReference>
<dbReference type="FunFam" id="3.40.50.10190:FF:000054">
    <property type="entry name" value="DNA ligase"/>
    <property type="match status" value="1"/>
</dbReference>
<feature type="binding site" evidence="14">
    <location>
        <begin position="36"/>
        <end position="40"/>
    </location>
    <ligand>
        <name>NAD(+)</name>
        <dbReference type="ChEBI" id="CHEBI:57540"/>
    </ligand>
</feature>
<keyword evidence="5 14" id="KW-0235">DNA replication</keyword>
<dbReference type="SMART" id="SM00278">
    <property type="entry name" value="HhH1"/>
    <property type="match status" value="4"/>
</dbReference>
<dbReference type="CDD" id="cd17748">
    <property type="entry name" value="BRCT_DNA_ligase_like"/>
    <property type="match status" value="1"/>
</dbReference>
<dbReference type="Pfam" id="PF03120">
    <property type="entry name" value="OB_DNA_ligase"/>
    <property type="match status" value="1"/>
</dbReference>
<keyword evidence="8 14" id="KW-0862">Zinc</keyword>
<keyword evidence="14" id="KW-0464">Manganese</keyword>
<dbReference type="SUPFAM" id="SSF47781">
    <property type="entry name" value="RuvA domain 2-like"/>
    <property type="match status" value="1"/>
</dbReference>
<comment type="caution">
    <text evidence="18">The sequence shown here is derived from an EMBL/GenBank/DDBJ whole genome shotgun (WGS) entry which is preliminary data.</text>
</comment>
<dbReference type="PANTHER" id="PTHR23389:SF9">
    <property type="entry name" value="DNA LIGASE"/>
    <property type="match status" value="1"/>
</dbReference>
<feature type="binding site" evidence="14">
    <location>
        <position position="410"/>
    </location>
    <ligand>
        <name>Zn(2+)</name>
        <dbReference type="ChEBI" id="CHEBI:29105"/>
    </ligand>
</feature>
<keyword evidence="9 14" id="KW-0460">Magnesium</keyword>
<dbReference type="GO" id="GO:0046872">
    <property type="term" value="F:metal ion binding"/>
    <property type="evidence" value="ECO:0007669"/>
    <property type="project" value="UniProtKB-KW"/>
</dbReference>
<proteinExistence type="inferred from homology"/>
<dbReference type="FunFam" id="1.10.150.20:FF:000007">
    <property type="entry name" value="DNA ligase"/>
    <property type="match status" value="1"/>
</dbReference>
<dbReference type="InterPro" id="IPR001679">
    <property type="entry name" value="DNA_ligase"/>
</dbReference>
<dbReference type="SUPFAM" id="SSF50249">
    <property type="entry name" value="Nucleic acid-binding proteins"/>
    <property type="match status" value="1"/>
</dbReference>
<comment type="function">
    <text evidence="1 14">DNA ligase that catalyzes the formation of phosphodiester linkages between 5'-phosphoryl and 3'-hydroxyl groups in double-stranded DNA using NAD as a coenzyme and as the energy source for the reaction. It is essential for DNA replication and repair of damaged DNA.</text>
</comment>
<dbReference type="InterPro" id="IPR001357">
    <property type="entry name" value="BRCT_dom"/>
</dbReference>
<dbReference type="GO" id="GO:0003911">
    <property type="term" value="F:DNA ligase (NAD+) activity"/>
    <property type="evidence" value="ECO:0007669"/>
    <property type="project" value="UniProtKB-UniRule"/>
</dbReference>
<protein>
    <recommendedName>
        <fullName evidence="3 14">DNA ligase</fullName>
        <ecNumber evidence="2 14">6.5.1.2</ecNumber>
    </recommendedName>
    <alternativeName>
        <fullName evidence="14">Polydeoxyribonucleotide synthase [NAD(+)]</fullName>
    </alternativeName>
</protein>
<evidence type="ECO:0000256" key="15">
    <source>
        <dbReference type="RuleBase" id="RU000618"/>
    </source>
</evidence>
<dbReference type="FunFam" id="3.30.470.30:FF:000001">
    <property type="entry name" value="DNA ligase"/>
    <property type="match status" value="1"/>
</dbReference>
<dbReference type="SMART" id="SM00292">
    <property type="entry name" value="BRCT"/>
    <property type="match status" value="1"/>
</dbReference>
<evidence type="ECO:0000256" key="10">
    <source>
        <dbReference type="ARBA" id="ARBA00023027"/>
    </source>
</evidence>
<dbReference type="Gene3D" id="3.30.470.30">
    <property type="entry name" value="DNA ligase/mRNA capping enzyme"/>
    <property type="match status" value="1"/>
</dbReference>
<dbReference type="Pfam" id="PF12826">
    <property type="entry name" value="HHH_2"/>
    <property type="match status" value="1"/>
</dbReference>
<comment type="catalytic activity">
    <reaction evidence="12 14 15">
        <text>NAD(+) + (deoxyribonucleotide)n-3'-hydroxyl + 5'-phospho-(deoxyribonucleotide)m = (deoxyribonucleotide)n+m + AMP + beta-nicotinamide D-nucleotide.</text>
        <dbReference type="EC" id="6.5.1.2"/>
    </reaction>
</comment>
<dbReference type="NCBIfam" id="NF005932">
    <property type="entry name" value="PRK07956.1"/>
    <property type="match status" value="1"/>
</dbReference>
<dbReference type="GO" id="GO:0003677">
    <property type="term" value="F:DNA binding"/>
    <property type="evidence" value="ECO:0007669"/>
    <property type="project" value="InterPro"/>
</dbReference>
<comment type="cofactor">
    <cofactor evidence="14">
        <name>Mg(2+)</name>
        <dbReference type="ChEBI" id="CHEBI:18420"/>
    </cofactor>
    <cofactor evidence="14">
        <name>Mn(2+)</name>
        <dbReference type="ChEBI" id="CHEBI:29035"/>
    </cofactor>
</comment>
<dbReference type="CDD" id="cd00114">
    <property type="entry name" value="LIGANc"/>
    <property type="match status" value="1"/>
</dbReference>
<feature type="binding site" evidence="14">
    <location>
        <position position="316"/>
    </location>
    <ligand>
        <name>NAD(+)</name>
        <dbReference type="ChEBI" id="CHEBI:57540"/>
    </ligand>
</feature>
<dbReference type="SUPFAM" id="SSF52113">
    <property type="entry name" value="BRCT domain"/>
    <property type="match status" value="1"/>
</dbReference>
<sequence length="673" mass="73479">MTEQASDLAQRVASLRREIEYHNHRYYVLDDPAVSDSEYDRLLQTLEALEAEHPELQTPYSPTQRVGAEPLSAFGESAHDEPMLSLANAFEPADVEEFAQRLRQSLNVDEVTFAGEPKLDGLSINLRYENGHLACAATRGDGEVGEDITVNARTIRSIPLILLTDAPPSRIEIRGEVVIRRRDFEQLNAERLERGERAFANPRNAAAGSLRQLDPRITAKRPLTLFVFGIGASSEAIADTHLGVLEQLADWGFRVNERVERLTGAAGLLDYHARLIAERDALDYEIDGAVYKVNDRATWRALGATARAPRWALAHKLPAREATTVVEQIIPSVGRTGVITPVAALEPVEVGGVTVTRATLHNLDEVQRKDVREGDTVMVRRAGDVIPEVVNAVTAKRPAGAESWSMPSHCPICGSDVVRIDDEAAHRCMGGLYCPAQRMGALMHFVSRRAMDIDGLGEKLIQQLVDTERVHTVVDLYHLRQTDLLGLERMGQKSADNLVAAIDASRQTTLARFLYALGISQVGEVTARTLAQHFGRLEHLMAADEDALLAVPDVGPVVAQSISQFFTQPHNREVIEGLLDAGVTWAEETPSTVGADDQRPLAGKTFVLTGALAAYTRDEARAAIESRGGKVTSSVSGQTDYLVAGDDPGSKRDRAEALGVTILDETAFRALLD</sequence>
<dbReference type="InterPro" id="IPR036420">
    <property type="entry name" value="BRCT_dom_sf"/>
</dbReference>
<evidence type="ECO:0000256" key="16">
    <source>
        <dbReference type="SAM" id="MobiDB-lite"/>
    </source>
</evidence>
<dbReference type="FunFam" id="2.40.50.140:FF:000012">
    <property type="entry name" value="DNA ligase"/>
    <property type="match status" value="1"/>
</dbReference>
<dbReference type="STRING" id="1260251.SPISAL_03265"/>
<evidence type="ECO:0000256" key="4">
    <source>
        <dbReference type="ARBA" id="ARBA00022598"/>
    </source>
</evidence>
<feature type="binding site" evidence="14">
    <location>
        <position position="413"/>
    </location>
    <ligand>
        <name>Zn(2+)</name>
        <dbReference type="ChEBI" id="CHEBI:29105"/>
    </ligand>
</feature>
<dbReference type="HAMAP" id="MF_01588">
    <property type="entry name" value="DNA_ligase_A"/>
    <property type="match status" value="1"/>
</dbReference>
<dbReference type="InterPro" id="IPR018239">
    <property type="entry name" value="DNA_ligase_AS"/>
</dbReference>
<feature type="binding site" evidence="14">
    <location>
        <begin position="85"/>
        <end position="86"/>
    </location>
    <ligand>
        <name>NAD(+)</name>
        <dbReference type="ChEBI" id="CHEBI:57540"/>
    </ligand>
</feature>
<dbReference type="GO" id="GO:0006260">
    <property type="term" value="P:DNA replication"/>
    <property type="evidence" value="ECO:0007669"/>
    <property type="project" value="UniProtKB-KW"/>
</dbReference>
<evidence type="ECO:0000256" key="8">
    <source>
        <dbReference type="ARBA" id="ARBA00022833"/>
    </source>
</evidence>
<evidence type="ECO:0000256" key="13">
    <source>
        <dbReference type="ARBA" id="ARBA00060881"/>
    </source>
</evidence>
<dbReference type="InterPro" id="IPR010994">
    <property type="entry name" value="RuvA_2-like"/>
</dbReference>
<reference evidence="18 19" key="1">
    <citation type="submission" date="2019-06" db="EMBL/GenBank/DDBJ databases">
        <title>Metagenome assembled Genome of Spiribacter salinus SL48-SHIP from the microbial mat of Salt Lake 48 (Novosibirsk region, Russia).</title>
        <authorList>
            <person name="Shipova A."/>
            <person name="Rozanov A.S."/>
            <person name="Bryanskaya A.V."/>
            <person name="Peltek S.E."/>
        </authorList>
    </citation>
    <scope>NUCLEOTIDE SEQUENCE [LARGE SCALE GENOMIC DNA]</scope>
    <source>
        <strain evidence="18">SL48-SHIP-2</strain>
    </source>
</reference>
<dbReference type="Gene3D" id="2.40.50.140">
    <property type="entry name" value="Nucleic acid-binding proteins"/>
    <property type="match status" value="1"/>
</dbReference>
<dbReference type="FunFam" id="1.10.287.610:FF:000002">
    <property type="entry name" value="DNA ligase"/>
    <property type="match status" value="1"/>
</dbReference>
<feature type="active site" description="N6-AMP-lysine intermediate" evidence="14">
    <location>
        <position position="118"/>
    </location>
</feature>
<evidence type="ECO:0000256" key="7">
    <source>
        <dbReference type="ARBA" id="ARBA00022763"/>
    </source>
</evidence>
<evidence type="ECO:0000256" key="2">
    <source>
        <dbReference type="ARBA" id="ARBA00012722"/>
    </source>
</evidence>
<keyword evidence="6 14" id="KW-0479">Metal-binding</keyword>
<dbReference type="Gene3D" id="3.40.50.10190">
    <property type="entry name" value="BRCT domain"/>
    <property type="match status" value="1"/>
</dbReference>
<dbReference type="Gene3D" id="1.10.287.610">
    <property type="entry name" value="Helix hairpin bin"/>
    <property type="match status" value="1"/>
</dbReference>
<dbReference type="InterPro" id="IPR004149">
    <property type="entry name" value="Znf_DNAligase_C4"/>
</dbReference>
<dbReference type="InterPro" id="IPR012340">
    <property type="entry name" value="NA-bd_OB-fold"/>
</dbReference>
<feature type="binding site" evidence="14">
    <location>
        <position position="292"/>
    </location>
    <ligand>
        <name>NAD(+)</name>
        <dbReference type="ChEBI" id="CHEBI:57540"/>
    </ligand>
</feature>
<dbReference type="InterPro" id="IPR013840">
    <property type="entry name" value="DNAligase_N"/>
</dbReference>
<feature type="binding site" evidence="14">
    <location>
        <position position="176"/>
    </location>
    <ligand>
        <name>NAD(+)</name>
        <dbReference type="ChEBI" id="CHEBI:57540"/>
    </ligand>
</feature>
<feature type="binding site" evidence="14">
    <location>
        <position position="116"/>
    </location>
    <ligand>
        <name>NAD(+)</name>
        <dbReference type="ChEBI" id="CHEBI:57540"/>
    </ligand>
</feature>
<dbReference type="FunFam" id="1.10.150.20:FF:000006">
    <property type="entry name" value="DNA ligase"/>
    <property type="match status" value="1"/>
</dbReference>
<dbReference type="Gene3D" id="6.20.10.30">
    <property type="match status" value="1"/>
</dbReference>
<dbReference type="PIRSF" id="PIRSF001604">
    <property type="entry name" value="LigA"/>
    <property type="match status" value="1"/>
</dbReference>
<dbReference type="PANTHER" id="PTHR23389">
    <property type="entry name" value="CHROMOSOME TRANSMISSION FIDELITY FACTOR 18"/>
    <property type="match status" value="1"/>
</dbReference>
<keyword evidence="11 14" id="KW-0234">DNA repair</keyword>
<evidence type="ECO:0000256" key="3">
    <source>
        <dbReference type="ARBA" id="ARBA00013308"/>
    </source>
</evidence>
<evidence type="ECO:0000256" key="9">
    <source>
        <dbReference type="ARBA" id="ARBA00022842"/>
    </source>
</evidence>
<dbReference type="InterPro" id="IPR004150">
    <property type="entry name" value="NAD_DNA_ligase_OB"/>
</dbReference>
<feature type="region of interest" description="Disordered" evidence="16">
    <location>
        <begin position="627"/>
        <end position="652"/>
    </location>
</feature>
<evidence type="ECO:0000313" key="18">
    <source>
        <dbReference type="EMBL" id="TQF00235.1"/>
    </source>
</evidence>
<dbReference type="PROSITE" id="PS01056">
    <property type="entry name" value="DNA_LIGASE_N2"/>
    <property type="match status" value="1"/>
</dbReference>